<organism evidence="2 3">
    <name type="scientific">Candidatus Kaiserbacteria bacterium RIFCSPHIGHO2_01_FULL_53_29</name>
    <dbReference type="NCBI Taxonomy" id="1798480"/>
    <lineage>
        <taxon>Bacteria</taxon>
        <taxon>Candidatus Kaiseribacteriota</taxon>
    </lineage>
</organism>
<feature type="region of interest" description="Disordered" evidence="1">
    <location>
        <begin position="1"/>
        <end position="24"/>
    </location>
</feature>
<dbReference type="EMBL" id="MFKT01000013">
    <property type="protein sequence ID" value="OGG53383.1"/>
    <property type="molecule type" value="Genomic_DNA"/>
</dbReference>
<evidence type="ECO:0000313" key="3">
    <source>
        <dbReference type="Proteomes" id="UP000176863"/>
    </source>
</evidence>
<proteinExistence type="predicted"/>
<evidence type="ECO:0000256" key="1">
    <source>
        <dbReference type="SAM" id="MobiDB-lite"/>
    </source>
</evidence>
<dbReference type="Proteomes" id="UP000176863">
    <property type="component" value="Unassembled WGS sequence"/>
</dbReference>
<evidence type="ECO:0000313" key="2">
    <source>
        <dbReference type="EMBL" id="OGG53383.1"/>
    </source>
</evidence>
<dbReference type="STRING" id="1798480.A2851_00185"/>
<protein>
    <submittedName>
        <fullName evidence="2">Uncharacterized protein</fullName>
    </submittedName>
</protein>
<dbReference type="AlphaFoldDB" id="A0A1F6CW45"/>
<gene>
    <name evidence="2" type="ORF">A2851_00185</name>
</gene>
<reference evidence="2 3" key="1">
    <citation type="journal article" date="2016" name="Nat. Commun.">
        <title>Thousands of microbial genomes shed light on interconnected biogeochemical processes in an aquifer system.</title>
        <authorList>
            <person name="Anantharaman K."/>
            <person name="Brown C.T."/>
            <person name="Hug L.A."/>
            <person name="Sharon I."/>
            <person name="Castelle C.J."/>
            <person name="Probst A.J."/>
            <person name="Thomas B.C."/>
            <person name="Singh A."/>
            <person name="Wilkins M.J."/>
            <person name="Karaoz U."/>
            <person name="Brodie E.L."/>
            <person name="Williams K.H."/>
            <person name="Hubbard S.S."/>
            <person name="Banfield J.F."/>
        </authorList>
    </citation>
    <scope>NUCLEOTIDE SEQUENCE [LARGE SCALE GENOMIC DNA]</scope>
</reference>
<comment type="caution">
    <text evidence="2">The sequence shown here is derived from an EMBL/GenBank/DDBJ whole genome shotgun (WGS) entry which is preliminary data.</text>
</comment>
<name>A0A1F6CW45_9BACT</name>
<sequence length="104" mass="11728">MKLEGFAGAGPNYQGVPQTLKERPEDVERNMAAEALADAALAYFESSRLEDPDKIWDDPEYASDLRAAEIEACRPYGFSNDIAATVRREAETRLKHKVKTEMRH</sequence>
<accession>A0A1F6CW45</accession>